<evidence type="ECO:0000313" key="3">
    <source>
        <dbReference type="Proteomes" id="UP000256253"/>
    </source>
</evidence>
<proteinExistence type="predicted"/>
<dbReference type="EMBL" id="QTUA01000001">
    <property type="protein sequence ID" value="REF31210.1"/>
    <property type="molecule type" value="Genomic_DNA"/>
</dbReference>
<comment type="caution">
    <text evidence="2">The sequence shown here is derived from an EMBL/GenBank/DDBJ whole genome shotgun (WGS) entry which is preliminary data.</text>
</comment>
<reference evidence="2 3" key="1">
    <citation type="submission" date="2018-08" db="EMBL/GenBank/DDBJ databases">
        <title>Sequencing the genomes of 1000 actinobacteria strains.</title>
        <authorList>
            <person name="Klenk H.-P."/>
        </authorList>
    </citation>
    <scope>NUCLEOTIDE SEQUENCE [LARGE SCALE GENOMIC DNA]</scope>
    <source>
        <strain evidence="2 3">DSM 22967</strain>
    </source>
</reference>
<keyword evidence="1" id="KW-0812">Transmembrane</keyword>
<organism evidence="2 3">
    <name type="scientific">Calidifontibacter indicus</name>
    <dbReference type="NCBI Taxonomy" id="419650"/>
    <lineage>
        <taxon>Bacteria</taxon>
        <taxon>Bacillati</taxon>
        <taxon>Actinomycetota</taxon>
        <taxon>Actinomycetes</taxon>
        <taxon>Micrococcales</taxon>
        <taxon>Dermacoccaceae</taxon>
        <taxon>Calidifontibacter</taxon>
    </lineage>
</organism>
<protein>
    <submittedName>
        <fullName evidence="2">Uncharacterized protein</fullName>
    </submittedName>
</protein>
<accession>A0A3D9UTA1</accession>
<evidence type="ECO:0000256" key="1">
    <source>
        <dbReference type="SAM" id="Phobius"/>
    </source>
</evidence>
<keyword evidence="1" id="KW-0472">Membrane</keyword>
<gene>
    <name evidence="2" type="ORF">DFJ65_2258</name>
</gene>
<keyword evidence="3" id="KW-1185">Reference proteome</keyword>
<evidence type="ECO:0000313" key="2">
    <source>
        <dbReference type="EMBL" id="REF31210.1"/>
    </source>
</evidence>
<keyword evidence="1" id="KW-1133">Transmembrane helix</keyword>
<sequence length="36" mass="4562">MPNWQRILYLAVWFTIMWWVGRFWFRTCTKNKPATI</sequence>
<name>A0A3D9UTA1_9MICO</name>
<feature type="transmembrane region" description="Helical" evidence="1">
    <location>
        <begin position="6"/>
        <end position="25"/>
    </location>
</feature>
<dbReference type="AlphaFoldDB" id="A0A3D9UTA1"/>
<dbReference type="Proteomes" id="UP000256253">
    <property type="component" value="Unassembled WGS sequence"/>
</dbReference>